<evidence type="ECO:0000313" key="2">
    <source>
        <dbReference type="Proteomes" id="UP000034462"/>
    </source>
</evidence>
<dbReference type="AlphaFoldDB" id="A0A837ILA6"/>
<dbReference type="Proteomes" id="UP000034462">
    <property type="component" value="Unassembled WGS sequence"/>
</dbReference>
<evidence type="ECO:0000313" key="1">
    <source>
        <dbReference type="EMBL" id="KKU93197.1"/>
    </source>
</evidence>
<dbReference type="EMBL" id="LCPH01000003">
    <property type="protein sequence ID" value="KKU93197.1"/>
    <property type="molecule type" value="Genomic_DNA"/>
</dbReference>
<sequence length="58" mass="6591">MATFEVCECGGKLVGEEAITPLTDENVMSWFRLWYDIEEAVKKGAKFCKRYNKPRSGG</sequence>
<protein>
    <submittedName>
        <fullName evidence="1">Uncharacterized protein</fullName>
    </submittedName>
</protein>
<gene>
    <name evidence="1" type="ORF">UY25_C0003G0069</name>
</gene>
<comment type="caution">
    <text evidence="1">The sequence shown here is derived from an EMBL/GenBank/DDBJ whole genome shotgun (WGS) entry which is preliminary data.</text>
</comment>
<reference evidence="1 2" key="1">
    <citation type="journal article" date="2015" name="Nature">
        <title>rRNA introns, odd ribosomes, and small enigmatic genomes across a large radiation of phyla.</title>
        <authorList>
            <person name="Brown C.T."/>
            <person name="Hug L.A."/>
            <person name="Thomas B.C."/>
            <person name="Sharon I."/>
            <person name="Castelle C.J."/>
            <person name="Singh A."/>
            <person name="Wilkins M.J."/>
            <person name="Williams K.H."/>
            <person name="Banfield J.F."/>
        </authorList>
    </citation>
    <scope>NUCLEOTIDE SEQUENCE [LARGE SCALE GENOMIC DNA]</scope>
</reference>
<accession>A0A837ILA6</accession>
<name>A0A837ILA6_9BACT</name>
<organism evidence="1 2">
    <name type="scientific">Candidatus Yanofskybacteria bacterium GW2011_GWC1_48_11</name>
    <dbReference type="NCBI Taxonomy" id="1619027"/>
    <lineage>
        <taxon>Bacteria</taxon>
        <taxon>Candidatus Yanofskyibacteriota</taxon>
    </lineage>
</organism>
<proteinExistence type="predicted"/>